<evidence type="ECO:0000256" key="24">
    <source>
        <dbReference type="ARBA" id="ARBA00082679"/>
    </source>
</evidence>
<dbReference type="eggNOG" id="KOG0589">
    <property type="taxonomic scope" value="Eukaryota"/>
</dbReference>
<evidence type="ECO:0000256" key="21">
    <source>
        <dbReference type="ARBA" id="ARBA00048679"/>
    </source>
</evidence>
<dbReference type="InterPro" id="IPR051131">
    <property type="entry name" value="NEK_Ser/Thr_kinase_NIMA"/>
</dbReference>
<dbReference type="FunFam" id="3.30.200.20:FF:000247">
    <property type="entry name" value="serine/threonine-protein kinase Nek4 isoform X1"/>
    <property type="match status" value="1"/>
</dbReference>
<keyword evidence="17" id="KW-0460">Magnesium</keyword>
<evidence type="ECO:0000256" key="17">
    <source>
        <dbReference type="ARBA" id="ARBA00022842"/>
    </source>
</evidence>
<keyword evidence="15" id="KW-0418">Kinase</keyword>
<comment type="catalytic activity">
    <reaction evidence="20">
        <text>L-threonyl-[protein] + ATP = O-phospho-L-threonyl-[protein] + ADP + H(+)</text>
        <dbReference type="Rhea" id="RHEA:46608"/>
        <dbReference type="Rhea" id="RHEA-COMP:11060"/>
        <dbReference type="Rhea" id="RHEA-COMP:11605"/>
        <dbReference type="ChEBI" id="CHEBI:15378"/>
        <dbReference type="ChEBI" id="CHEBI:30013"/>
        <dbReference type="ChEBI" id="CHEBI:30616"/>
        <dbReference type="ChEBI" id="CHEBI:61977"/>
        <dbReference type="ChEBI" id="CHEBI:456216"/>
        <dbReference type="EC" id="2.7.11.1"/>
    </reaction>
</comment>
<dbReference type="GO" id="GO:0005737">
    <property type="term" value="C:cytoplasm"/>
    <property type="evidence" value="ECO:0000318"/>
    <property type="project" value="GO_Central"/>
</dbReference>
<evidence type="ECO:0000256" key="18">
    <source>
        <dbReference type="ARBA" id="ARBA00023273"/>
    </source>
</evidence>
<evidence type="ECO:0000256" key="23">
    <source>
        <dbReference type="ARBA" id="ARBA00080102"/>
    </source>
</evidence>
<name>A7RG02_NEMVE</name>
<evidence type="ECO:0000256" key="16">
    <source>
        <dbReference type="ARBA" id="ARBA00022840"/>
    </source>
</evidence>
<keyword evidence="8 26" id="KW-0723">Serine/threonine-protein kinase</keyword>
<keyword evidence="7" id="KW-0963">Cytoplasm</keyword>
<dbReference type="GO" id="GO:0004674">
    <property type="term" value="F:protein serine/threonine kinase activity"/>
    <property type="evidence" value="ECO:0000318"/>
    <property type="project" value="GO_Central"/>
</dbReference>
<evidence type="ECO:0000256" key="7">
    <source>
        <dbReference type="ARBA" id="ARBA00022490"/>
    </source>
</evidence>
<evidence type="ECO:0000256" key="11">
    <source>
        <dbReference type="ARBA" id="ARBA00022679"/>
    </source>
</evidence>
<keyword evidence="9" id="KW-0597">Phosphoprotein</keyword>
<dbReference type="PhylomeDB" id="A7RG02"/>
<evidence type="ECO:0000256" key="25">
    <source>
        <dbReference type="PROSITE-ProRule" id="PRU10141"/>
    </source>
</evidence>
<dbReference type="CDD" id="cd08223">
    <property type="entry name" value="STKc_Nek4"/>
    <property type="match status" value="1"/>
</dbReference>
<evidence type="ECO:0000256" key="14">
    <source>
        <dbReference type="ARBA" id="ARBA00022776"/>
    </source>
</evidence>
<keyword evidence="14" id="KW-0498">Mitosis</keyword>
<dbReference type="AlphaFoldDB" id="A7RG02"/>
<dbReference type="Proteomes" id="UP000001593">
    <property type="component" value="Unassembled WGS sequence"/>
</dbReference>
<keyword evidence="29" id="KW-1185">Reference proteome</keyword>
<comment type="catalytic activity">
    <reaction evidence="21">
        <text>L-seryl-[protein] + ATP = O-phospho-L-seryl-[protein] + ADP + H(+)</text>
        <dbReference type="Rhea" id="RHEA:17989"/>
        <dbReference type="Rhea" id="RHEA-COMP:9863"/>
        <dbReference type="Rhea" id="RHEA-COMP:11604"/>
        <dbReference type="ChEBI" id="CHEBI:15378"/>
        <dbReference type="ChEBI" id="CHEBI:29999"/>
        <dbReference type="ChEBI" id="CHEBI:30616"/>
        <dbReference type="ChEBI" id="CHEBI:83421"/>
        <dbReference type="ChEBI" id="CHEBI:456216"/>
        <dbReference type="EC" id="2.7.11.1"/>
    </reaction>
</comment>
<proteinExistence type="inferred from homology"/>
<evidence type="ECO:0000256" key="12">
    <source>
        <dbReference type="ARBA" id="ARBA00022723"/>
    </source>
</evidence>
<feature type="domain" description="Protein kinase" evidence="27">
    <location>
        <begin position="6"/>
        <end position="261"/>
    </location>
</feature>
<evidence type="ECO:0000256" key="3">
    <source>
        <dbReference type="ARBA" id="ARBA00004496"/>
    </source>
</evidence>
<evidence type="ECO:0000256" key="13">
    <source>
        <dbReference type="ARBA" id="ARBA00022741"/>
    </source>
</evidence>
<dbReference type="InterPro" id="IPR017441">
    <property type="entry name" value="Protein_kinase_ATP_BS"/>
</dbReference>
<dbReference type="PROSITE" id="PS00107">
    <property type="entry name" value="PROTEIN_KINASE_ATP"/>
    <property type="match status" value="1"/>
</dbReference>
<dbReference type="PIRSF" id="PIRSF000654">
    <property type="entry name" value="Integrin-linked_kinase"/>
    <property type="match status" value="1"/>
</dbReference>
<keyword evidence="6" id="KW-0488">Methylation</keyword>
<evidence type="ECO:0000256" key="26">
    <source>
        <dbReference type="RuleBase" id="RU000304"/>
    </source>
</evidence>
<keyword evidence="16 25" id="KW-0067">ATP-binding</keyword>
<evidence type="ECO:0000256" key="8">
    <source>
        <dbReference type="ARBA" id="ARBA00022527"/>
    </source>
</evidence>
<protein>
    <recommendedName>
        <fullName evidence="22">Serine/threonine-protein kinase Nek4</fullName>
        <ecNumber evidence="5">2.7.11.1</ecNumber>
    </recommendedName>
    <alternativeName>
        <fullName evidence="24">Never in mitosis A-related kinase 4</fullName>
    </alternativeName>
    <alternativeName>
        <fullName evidence="23">Serine/threonine-protein kinase 2</fullName>
    </alternativeName>
</protein>
<evidence type="ECO:0000256" key="9">
    <source>
        <dbReference type="ARBA" id="ARBA00022553"/>
    </source>
</evidence>
<evidence type="ECO:0000256" key="19">
    <source>
        <dbReference type="ARBA" id="ARBA00023306"/>
    </source>
</evidence>
<dbReference type="GO" id="GO:0046872">
    <property type="term" value="F:metal ion binding"/>
    <property type="evidence" value="ECO:0007669"/>
    <property type="project" value="UniProtKB-KW"/>
</dbReference>
<dbReference type="PANTHER" id="PTHR44899:SF7">
    <property type="entry name" value="NIMA-RELATED KINASE"/>
    <property type="match status" value="1"/>
</dbReference>
<comment type="similarity">
    <text evidence="4">Belongs to the protein kinase superfamily. NEK Ser/Thr protein kinase family. NIMA subfamily.</text>
</comment>
<dbReference type="EC" id="2.7.11.1" evidence="5"/>
<comment type="subcellular location">
    <subcellularLocation>
        <location evidence="2">Cell projection</location>
        <location evidence="2">Cilium</location>
    </subcellularLocation>
    <subcellularLocation>
        <location evidence="3">Cytoplasm</location>
    </subcellularLocation>
</comment>
<dbReference type="GO" id="GO:0005929">
    <property type="term" value="C:cilium"/>
    <property type="evidence" value="ECO:0007669"/>
    <property type="project" value="UniProtKB-SubCell"/>
</dbReference>
<evidence type="ECO:0000256" key="6">
    <source>
        <dbReference type="ARBA" id="ARBA00022481"/>
    </source>
</evidence>
<evidence type="ECO:0000313" key="28">
    <source>
        <dbReference type="EMBL" id="EDO49690.1"/>
    </source>
</evidence>
<organism evidence="28 29">
    <name type="scientific">Nematostella vectensis</name>
    <name type="common">Starlet sea anemone</name>
    <dbReference type="NCBI Taxonomy" id="45351"/>
    <lineage>
        <taxon>Eukaryota</taxon>
        <taxon>Metazoa</taxon>
        <taxon>Cnidaria</taxon>
        <taxon>Anthozoa</taxon>
        <taxon>Hexacorallia</taxon>
        <taxon>Actiniaria</taxon>
        <taxon>Edwardsiidae</taxon>
        <taxon>Nematostella</taxon>
    </lineage>
</organism>
<dbReference type="OrthoDB" id="248923at2759"/>
<dbReference type="Pfam" id="PF00069">
    <property type="entry name" value="Pkinase"/>
    <property type="match status" value="1"/>
</dbReference>
<evidence type="ECO:0000256" key="20">
    <source>
        <dbReference type="ARBA" id="ARBA00047899"/>
    </source>
</evidence>
<accession>A7RG02</accession>
<dbReference type="Gene3D" id="3.30.200.20">
    <property type="entry name" value="Phosphorylase Kinase, domain 1"/>
    <property type="match status" value="1"/>
</dbReference>
<evidence type="ECO:0000256" key="22">
    <source>
        <dbReference type="ARBA" id="ARBA00067731"/>
    </source>
</evidence>
<evidence type="ECO:0000256" key="2">
    <source>
        <dbReference type="ARBA" id="ARBA00004138"/>
    </source>
</evidence>
<sequence>MSLDRYTIGKCIGKGSYGEVFLSKHKKDKKQYVLKKVDLQKASVRERKAAELEAKLLSQLRHPNIVSYRESFQDDTGFLYIAMNFCEGGDLYSRLKAQKGIPLDENQIVEWFVQIAMALQYMHEKHILHRDLKTQNIFLTKSKIIKVGDLGIARVLESSSDMATTLIGTPYYMSPELFSNKPYNHKSDVWALGCCLYEMCTLRHAFNAKDMSSLVYKILKGKTPPLPKQYSTDLCSIIKSMLDQDPDKRPSASRLLRHPYIKKQIALFLEGTKNRYMFKSLGLFY</sequence>
<evidence type="ECO:0000256" key="4">
    <source>
        <dbReference type="ARBA" id="ARBA00010886"/>
    </source>
</evidence>
<dbReference type="PANTHER" id="PTHR44899">
    <property type="entry name" value="CAMK FAMILY PROTEIN KINASE"/>
    <property type="match status" value="1"/>
</dbReference>
<reference evidence="28 29" key="1">
    <citation type="journal article" date="2007" name="Science">
        <title>Sea anemone genome reveals ancestral eumetazoan gene repertoire and genomic organization.</title>
        <authorList>
            <person name="Putnam N.H."/>
            <person name="Srivastava M."/>
            <person name="Hellsten U."/>
            <person name="Dirks B."/>
            <person name="Chapman J."/>
            <person name="Salamov A."/>
            <person name="Terry A."/>
            <person name="Shapiro H."/>
            <person name="Lindquist E."/>
            <person name="Kapitonov V.V."/>
            <person name="Jurka J."/>
            <person name="Genikhovich G."/>
            <person name="Grigoriev I.V."/>
            <person name="Lucas S.M."/>
            <person name="Steele R.E."/>
            <person name="Finnerty J.R."/>
            <person name="Technau U."/>
            <person name="Martindale M.Q."/>
            <person name="Rokhsar D.S."/>
        </authorList>
    </citation>
    <scope>NUCLEOTIDE SEQUENCE [LARGE SCALE GENOMIC DNA]</scope>
    <source>
        <strain evidence="29">CH2 X CH6</strain>
    </source>
</reference>
<dbReference type="GO" id="GO:0005524">
    <property type="term" value="F:ATP binding"/>
    <property type="evidence" value="ECO:0007669"/>
    <property type="project" value="UniProtKB-UniRule"/>
</dbReference>
<keyword evidence="13 25" id="KW-0547">Nucleotide-binding</keyword>
<dbReference type="PROSITE" id="PS50011">
    <property type="entry name" value="PROTEIN_KINASE_DOM"/>
    <property type="match status" value="1"/>
</dbReference>
<dbReference type="KEGG" id="nve:5522109"/>
<dbReference type="Gene3D" id="1.10.510.10">
    <property type="entry name" value="Transferase(Phosphotransferase) domain 1"/>
    <property type="match status" value="1"/>
</dbReference>
<keyword evidence="12" id="KW-0479">Metal-binding</keyword>
<dbReference type="OMA" id="MEEWIHA"/>
<dbReference type="EMBL" id="DS469508">
    <property type="protein sequence ID" value="EDO49690.1"/>
    <property type="molecule type" value="Genomic_DNA"/>
</dbReference>
<gene>
    <name evidence="28" type="ORF">NEMVEDRAFT_v1g79897</name>
</gene>
<dbReference type="FunFam" id="1.10.510.10:FF:000219">
    <property type="entry name" value="Putative serine/threonine-protein kinase Nek4"/>
    <property type="match status" value="1"/>
</dbReference>
<feature type="binding site" evidence="25">
    <location>
        <position position="35"/>
    </location>
    <ligand>
        <name>ATP</name>
        <dbReference type="ChEBI" id="CHEBI:30616"/>
    </ligand>
</feature>
<evidence type="ECO:0000313" key="29">
    <source>
        <dbReference type="Proteomes" id="UP000001593"/>
    </source>
</evidence>
<keyword evidence="10" id="KW-0132">Cell division</keyword>
<dbReference type="InterPro" id="IPR000719">
    <property type="entry name" value="Prot_kinase_dom"/>
</dbReference>
<dbReference type="InterPro" id="IPR008271">
    <property type="entry name" value="Ser/Thr_kinase_AS"/>
</dbReference>
<dbReference type="SMART" id="SM00220">
    <property type="entry name" value="S_TKc"/>
    <property type="match status" value="1"/>
</dbReference>
<keyword evidence="19" id="KW-0131">Cell cycle</keyword>
<dbReference type="InterPro" id="IPR011009">
    <property type="entry name" value="Kinase-like_dom_sf"/>
</dbReference>
<dbReference type="GO" id="GO:0006974">
    <property type="term" value="P:DNA damage response"/>
    <property type="evidence" value="ECO:0000318"/>
    <property type="project" value="GO_Central"/>
</dbReference>
<keyword evidence="18" id="KW-0966">Cell projection</keyword>
<dbReference type="HOGENOM" id="CLU_000288_63_23_1"/>
<dbReference type="PROSITE" id="PS00108">
    <property type="entry name" value="PROTEIN_KINASE_ST"/>
    <property type="match status" value="1"/>
</dbReference>
<keyword evidence="11" id="KW-0808">Transferase</keyword>
<dbReference type="GO" id="GO:0051301">
    <property type="term" value="P:cell division"/>
    <property type="evidence" value="ECO:0007669"/>
    <property type="project" value="UniProtKB-KW"/>
</dbReference>
<comment type="cofactor">
    <cofactor evidence="1">
        <name>Mn(2+)</name>
        <dbReference type="ChEBI" id="CHEBI:29035"/>
    </cofactor>
</comment>
<dbReference type="InParanoid" id="A7RG02"/>
<evidence type="ECO:0000256" key="5">
    <source>
        <dbReference type="ARBA" id="ARBA00012513"/>
    </source>
</evidence>
<evidence type="ECO:0000256" key="15">
    <source>
        <dbReference type="ARBA" id="ARBA00022777"/>
    </source>
</evidence>
<dbReference type="SUPFAM" id="SSF56112">
    <property type="entry name" value="Protein kinase-like (PK-like)"/>
    <property type="match status" value="1"/>
</dbReference>
<evidence type="ECO:0000256" key="1">
    <source>
        <dbReference type="ARBA" id="ARBA00001936"/>
    </source>
</evidence>
<evidence type="ECO:0000256" key="10">
    <source>
        <dbReference type="ARBA" id="ARBA00022618"/>
    </source>
</evidence>
<evidence type="ECO:0000259" key="27">
    <source>
        <dbReference type="PROSITE" id="PS50011"/>
    </source>
</evidence>
<dbReference type="STRING" id="45351.A7RG02"/>